<evidence type="ECO:0000256" key="2">
    <source>
        <dbReference type="ARBA" id="ARBA00022801"/>
    </source>
</evidence>
<dbReference type="Proteomes" id="UP000184447">
    <property type="component" value="Unassembled WGS sequence"/>
</dbReference>
<dbReference type="PANTHER" id="PTHR11070:SF67">
    <property type="entry name" value="DNA 3'-5' HELICASE"/>
    <property type="match status" value="1"/>
</dbReference>
<dbReference type="GO" id="GO:0016887">
    <property type="term" value="F:ATP hydrolysis activity"/>
    <property type="evidence" value="ECO:0007669"/>
    <property type="project" value="RHEA"/>
</dbReference>
<evidence type="ECO:0000256" key="1">
    <source>
        <dbReference type="ARBA" id="ARBA00022741"/>
    </source>
</evidence>
<dbReference type="GO" id="GO:0005829">
    <property type="term" value="C:cytosol"/>
    <property type="evidence" value="ECO:0007669"/>
    <property type="project" value="TreeGrafter"/>
</dbReference>
<keyword evidence="5" id="KW-0413">Isomerase</keyword>
<dbReference type="Pfam" id="PF13361">
    <property type="entry name" value="UvrD_C"/>
    <property type="match status" value="1"/>
</dbReference>
<organism evidence="11 12">
    <name type="scientific">Clostridium grantii DSM 8605</name>
    <dbReference type="NCBI Taxonomy" id="1121316"/>
    <lineage>
        <taxon>Bacteria</taxon>
        <taxon>Bacillati</taxon>
        <taxon>Bacillota</taxon>
        <taxon>Clostridia</taxon>
        <taxon>Eubacteriales</taxon>
        <taxon>Clostridiaceae</taxon>
        <taxon>Clostridium</taxon>
    </lineage>
</organism>
<feature type="domain" description="UvrD-like helicase C-terminal" evidence="10">
    <location>
        <begin position="145"/>
        <end position="378"/>
    </location>
</feature>
<keyword evidence="3 11" id="KW-0347">Helicase</keyword>
<dbReference type="Gene3D" id="3.40.50.300">
    <property type="entry name" value="P-loop containing nucleotide triphosphate hydrolases"/>
    <property type="match status" value="2"/>
</dbReference>
<evidence type="ECO:0000313" key="12">
    <source>
        <dbReference type="Proteomes" id="UP000184447"/>
    </source>
</evidence>
<dbReference type="InterPro" id="IPR014016">
    <property type="entry name" value="UvrD-like_ATP-bd"/>
</dbReference>
<feature type="domain" description="UvrD-like helicase ATP-binding" evidence="9">
    <location>
        <begin position="29"/>
        <end position="130"/>
    </location>
</feature>
<accession>A0A1M5Y1U5</accession>
<evidence type="ECO:0000256" key="3">
    <source>
        <dbReference type="ARBA" id="ARBA00022806"/>
    </source>
</evidence>
<dbReference type="GO" id="GO:0043138">
    <property type="term" value="F:3'-5' DNA helicase activity"/>
    <property type="evidence" value="ECO:0007669"/>
    <property type="project" value="UniProtKB-EC"/>
</dbReference>
<comment type="catalytic activity">
    <reaction evidence="8">
        <text>ATP + H2O = ADP + phosphate + H(+)</text>
        <dbReference type="Rhea" id="RHEA:13065"/>
        <dbReference type="ChEBI" id="CHEBI:15377"/>
        <dbReference type="ChEBI" id="CHEBI:15378"/>
        <dbReference type="ChEBI" id="CHEBI:30616"/>
        <dbReference type="ChEBI" id="CHEBI:43474"/>
        <dbReference type="ChEBI" id="CHEBI:456216"/>
        <dbReference type="EC" id="5.6.2.4"/>
    </reaction>
</comment>
<dbReference type="GO" id="GO:0005524">
    <property type="term" value="F:ATP binding"/>
    <property type="evidence" value="ECO:0007669"/>
    <property type="project" value="UniProtKB-KW"/>
</dbReference>
<dbReference type="InterPro" id="IPR027417">
    <property type="entry name" value="P-loop_NTPase"/>
</dbReference>
<keyword evidence="1" id="KW-0547">Nucleotide-binding</keyword>
<evidence type="ECO:0000313" key="11">
    <source>
        <dbReference type="EMBL" id="SHI06017.1"/>
    </source>
</evidence>
<keyword evidence="2" id="KW-0378">Hydrolase</keyword>
<sequence length="484" mass="56472">MNNFISNKSIVSNELNFGEDSFEFNHMLEYLLNGLEKRLSKVKFETSGIEINDLVRKLKNLKNQDISKNKLDLSYILIDEFQDTDSIQVEFLLWLINYSGCYATVVGDIKQSIYRFRGAEYTAFNEYTNKLIQQVDKNEIKNCILDKNYRSEENLLNSINDFFVNVGDKKADTNDQLKYFQFKESDKLKSIIKGKSGQGLKRFYVDNSESKFQGKIDYIIDLIEEINSNKIKDNSNNAEKESITVLVRSNENVDRVVKELERNSILCKTEKKGGFYRSIAIKEFYVLLKALLYPNVSLYQYALSNSSYGEGISNDIILDDFSVNRDYLKRIVEDTEVFEILRTYIEDLKHYPTLEVLEKVVKQLEPYKKYGINFMKDRKNQIDDDEELLKKVKTIMINIFINDKDGKILLGYCISLDENQFSNTHYENKITEEEKEIIAEETRLLYVAITRGKKSVHMYNSKLSYDNGRINTWSNLIARGNGNV</sequence>
<evidence type="ECO:0000259" key="10">
    <source>
        <dbReference type="Pfam" id="PF13361"/>
    </source>
</evidence>
<keyword evidence="12" id="KW-1185">Reference proteome</keyword>
<protein>
    <recommendedName>
        <fullName evidence="7">DNA 3'-5' helicase</fullName>
        <ecNumber evidence="7">5.6.2.4</ecNumber>
    </recommendedName>
</protein>
<evidence type="ECO:0000256" key="4">
    <source>
        <dbReference type="ARBA" id="ARBA00022840"/>
    </source>
</evidence>
<dbReference type="EC" id="5.6.2.4" evidence="7"/>
<name>A0A1M5Y1U5_9CLOT</name>
<gene>
    <name evidence="11" type="ORF">SAMN02745207_04128</name>
</gene>
<evidence type="ECO:0000256" key="5">
    <source>
        <dbReference type="ARBA" id="ARBA00023235"/>
    </source>
</evidence>
<dbReference type="OrthoDB" id="9810135at2"/>
<dbReference type="SUPFAM" id="SSF52540">
    <property type="entry name" value="P-loop containing nucleoside triphosphate hydrolases"/>
    <property type="match status" value="1"/>
</dbReference>
<dbReference type="InterPro" id="IPR000212">
    <property type="entry name" value="DNA_helicase_UvrD/REP"/>
</dbReference>
<dbReference type="EMBL" id="FQXM01000048">
    <property type="protein sequence ID" value="SHI06017.1"/>
    <property type="molecule type" value="Genomic_DNA"/>
</dbReference>
<dbReference type="STRING" id="1121316.SAMN02745207_04128"/>
<dbReference type="GO" id="GO:0003677">
    <property type="term" value="F:DNA binding"/>
    <property type="evidence" value="ECO:0007669"/>
    <property type="project" value="InterPro"/>
</dbReference>
<dbReference type="Gene3D" id="3.30.160.800">
    <property type="match status" value="1"/>
</dbReference>
<dbReference type="Pfam" id="PF00580">
    <property type="entry name" value="UvrD-helicase"/>
    <property type="match status" value="1"/>
</dbReference>
<dbReference type="PANTHER" id="PTHR11070">
    <property type="entry name" value="UVRD / RECB / PCRA DNA HELICASE FAMILY MEMBER"/>
    <property type="match status" value="1"/>
</dbReference>
<evidence type="ECO:0000259" key="9">
    <source>
        <dbReference type="Pfam" id="PF00580"/>
    </source>
</evidence>
<evidence type="ECO:0000256" key="8">
    <source>
        <dbReference type="ARBA" id="ARBA00048988"/>
    </source>
</evidence>
<dbReference type="InterPro" id="IPR014017">
    <property type="entry name" value="DNA_helicase_UvrD-like_C"/>
</dbReference>
<reference evidence="11 12" key="1">
    <citation type="submission" date="2016-11" db="EMBL/GenBank/DDBJ databases">
        <authorList>
            <person name="Jaros S."/>
            <person name="Januszkiewicz K."/>
            <person name="Wedrychowicz H."/>
        </authorList>
    </citation>
    <scope>NUCLEOTIDE SEQUENCE [LARGE SCALE GENOMIC DNA]</scope>
    <source>
        <strain evidence="11 12">DSM 8605</strain>
    </source>
</reference>
<evidence type="ECO:0000256" key="7">
    <source>
        <dbReference type="ARBA" id="ARBA00034808"/>
    </source>
</evidence>
<evidence type="ECO:0000256" key="6">
    <source>
        <dbReference type="ARBA" id="ARBA00034617"/>
    </source>
</evidence>
<dbReference type="GO" id="GO:0000725">
    <property type="term" value="P:recombinational repair"/>
    <property type="evidence" value="ECO:0007669"/>
    <property type="project" value="TreeGrafter"/>
</dbReference>
<comment type="catalytic activity">
    <reaction evidence="6">
        <text>Couples ATP hydrolysis with the unwinding of duplex DNA by translocating in the 3'-5' direction.</text>
        <dbReference type="EC" id="5.6.2.4"/>
    </reaction>
</comment>
<dbReference type="AlphaFoldDB" id="A0A1M5Y1U5"/>
<keyword evidence="4" id="KW-0067">ATP-binding</keyword>
<proteinExistence type="predicted"/>